<accession>A0A4Y1XLS9</accession>
<dbReference type="AlphaFoldDB" id="A0A4Y1XLS9"/>
<accession>A0A4Y1WYE0</accession>
<evidence type="ECO:0000313" key="1">
    <source>
        <dbReference type="EMBL" id="BBL05266.1"/>
    </source>
</evidence>
<reference evidence="2" key="1">
    <citation type="submission" date="2019-06" db="EMBL/GenBank/DDBJ databases">
        <title>Alistipes onderdonkii subsp. vulgaris subsp. nov., Alistipes dispar sp. nov. and Alistipes communis sp. nov., isolated from human faeces, and creation of Alistipes onderdonkii subsp. onderdonkii subsp. nov.</title>
        <authorList>
            <person name="Sakamoto M."/>
            <person name="Ikeyama N."/>
            <person name="Ogata Y."/>
            <person name="Suda W."/>
            <person name="Iino T."/>
            <person name="Hattori M."/>
            <person name="Ohkuma M."/>
        </authorList>
    </citation>
    <scope>NUCLEOTIDE SEQUENCE [LARGE SCALE GENOMIC DNA]</scope>
    <source>
        <strain evidence="2">5CBH24</strain>
    </source>
</reference>
<organism evidence="1 2">
    <name type="scientific">Alistipes communis</name>
    <dbReference type="NCBI Taxonomy" id="2585118"/>
    <lineage>
        <taxon>Bacteria</taxon>
        <taxon>Pseudomonadati</taxon>
        <taxon>Bacteroidota</taxon>
        <taxon>Bacteroidia</taxon>
        <taxon>Bacteroidales</taxon>
        <taxon>Rikenellaceae</taxon>
        <taxon>Alistipes</taxon>
    </lineage>
</organism>
<protein>
    <submittedName>
        <fullName evidence="1">Uncharacterized protein</fullName>
    </submittedName>
</protein>
<sequence length="76" mass="8622">MAREQEKLSKDVLAVLDKKTNDLRLVSEMNEQTGEFNTVSTAPGDRRRALSFDSRTVLGTFFENLRNQYGRPSDLG</sequence>
<dbReference type="OrthoDB" id="1002119at2"/>
<gene>
    <name evidence="1" type="ORF">A5CBH24_25790</name>
</gene>
<dbReference type="GeneID" id="78343288"/>
<dbReference type="Proteomes" id="UP000318946">
    <property type="component" value="Chromosome"/>
</dbReference>
<dbReference type="KEGG" id="acou:A5CBH24_25790"/>
<dbReference type="EMBL" id="AP019735">
    <property type="protein sequence ID" value="BBL05266.1"/>
    <property type="molecule type" value="Genomic_DNA"/>
</dbReference>
<keyword evidence="2" id="KW-1185">Reference proteome</keyword>
<proteinExistence type="predicted"/>
<dbReference type="RefSeq" id="WP_138265192.1">
    <property type="nucleotide sequence ID" value="NZ_AP019735.1"/>
</dbReference>
<name>A0A4Y1XLS9_9BACT</name>
<evidence type="ECO:0000313" key="2">
    <source>
        <dbReference type="Proteomes" id="UP000318946"/>
    </source>
</evidence>